<keyword evidence="6" id="KW-0508">mRNA splicing</keyword>
<proteinExistence type="inferred from homology"/>
<evidence type="ECO:0000256" key="2">
    <source>
        <dbReference type="ARBA" id="ARBA00004123"/>
    </source>
</evidence>
<organism evidence="10 11">
    <name type="scientific">Vanrija pseudolonga</name>
    <dbReference type="NCBI Taxonomy" id="143232"/>
    <lineage>
        <taxon>Eukaryota</taxon>
        <taxon>Fungi</taxon>
        <taxon>Dikarya</taxon>
        <taxon>Basidiomycota</taxon>
        <taxon>Agaricomycotina</taxon>
        <taxon>Tremellomycetes</taxon>
        <taxon>Trichosporonales</taxon>
        <taxon>Trichosporonaceae</taxon>
        <taxon>Vanrija</taxon>
    </lineage>
</organism>
<dbReference type="PANTHER" id="PTHR31077">
    <property type="entry name" value="U4/U6.U5 SMALL NUCLEAR RIBONUCLEOPROTEIN 27 KDA PROTEIN"/>
    <property type="match status" value="1"/>
</dbReference>
<reference evidence="10" key="1">
    <citation type="submission" date="2023-10" db="EMBL/GenBank/DDBJ databases">
        <authorList>
            <person name="Noh H."/>
        </authorList>
    </citation>
    <scope>NUCLEOTIDE SEQUENCE</scope>
    <source>
        <strain evidence="10">DUCC4014</strain>
    </source>
</reference>
<dbReference type="RefSeq" id="XP_062628253.1">
    <property type="nucleotide sequence ID" value="XM_062772269.1"/>
</dbReference>
<evidence type="ECO:0000256" key="1">
    <source>
        <dbReference type="ARBA" id="ARBA00003632"/>
    </source>
</evidence>
<dbReference type="InterPro" id="IPR013957">
    <property type="entry name" value="SNRNP27"/>
</dbReference>
<comment type="function">
    <text evidence="1">May play a role in mRNA splicing.</text>
</comment>
<dbReference type="PANTHER" id="PTHR31077:SF1">
    <property type="entry name" value="U4_U6.U5 SMALL NUCLEAR RIBONUCLEOPROTEIN 27 KDA PROTEIN"/>
    <property type="match status" value="1"/>
</dbReference>
<dbReference type="EMBL" id="CP086717">
    <property type="protein sequence ID" value="WOO82221.1"/>
    <property type="molecule type" value="Genomic_DNA"/>
</dbReference>
<keyword evidence="5" id="KW-0507">mRNA processing</keyword>
<dbReference type="GO" id="GO:0008380">
    <property type="term" value="P:RNA splicing"/>
    <property type="evidence" value="ECO:0007669"/>
    <property type="project" value="UniProtKB-KW"/>
</dbReference>
<comment type="subunit">
    <text evidence="4">Part of a tri-snRNP complex.</text>
</comment>
<sequence>MSSYRDEPRGSGRGGYPHDRDARDRSRSPGRRYDDRDRDRADRSERYDRPDPRERSSRGGYRDGPPRGERDPPPHRAGYGRDDDRERGYERSGGGGRYDRDGPRGYDRNGRDGGRSYGGGRDADRPLDRRAIEEGRRRREEERAAGIKYAADGSRIVPEEEKDESADATPVPEGEEMDDETAAMASMMGFGGFGTSKGQEVEGNDVSGAKTHKKRTWRQYMNRRGGFNRALDKI</sequence>
<dbReference type="AlphaFoldDB" id="A0AAF0YCG2"/>
<evidence type="ECO:0000313" key="10">
    <source>
        <dbReference type="EMBL" id="WOO82221.1"/>
    </source>
</evidence>
<dbReference type="Proteomes" id="UP000827549">
    <property type="component" value="Chromosome 4"/>
</dbReference>
<accession>A0AAF0YCG2</accession>
<evidence type="ECO:0000256" key="7">
    <source>
        <dbReference type="ARBA" id="ARBA00023242"/>
    </source>
</evidence>
<feature type="compositionally biased region" description="Basic and acidic residues" evidence="8">
    <location>
        <begin position="1"/>
        <end position="90"/>
    </location>
</feature>
<evidence type="ECO:0000256" key="4">
    <source>
        <dbReference type="ARBA" id="ARBA00011825"/>
    </source>
</evidence>
<feature type="compositionally biased region" description="Basic and acidic residues" evidence="8">
    <location>
        <begin position="121"/>
        <end position="145"/>
    </location>
</feature>
<evidence type="ECO:0000259" key="9">
    <source>
        <dbReference type="Pfam" id="PF08648"/>
    </source>
</evidence>
<keyword evidence="10" id="KW-0687">Ribonucleoprotein</keyword>
<evidence type="ECO:0000313" key="11">
    <source>
        <dbReference type="Proteomes" id="UP000827549"/>
    </source>
</evidence>
<keyword evidence="7" id="KW-0539">Nucleus</keyword>
<dbReference type="GO" id="GO:0006397">
    <property type="term" value="P:mRNA processing"/>
    <property type="evidence" value="ECO:0007669"/>
    <property type="project" value="UniProtKB-KW"/>
</dbReference>
<dbReference type="GeneID" id="87808946"/>
<comment type="subcellular location">
    <subcellularLocation>
        <location evidence="2">Nucleus</location>
    </subcellularLocation>
</comment>
<feature type="region of interest" description="Disordered" evidence="8">
    <location>
        <begin position="1"/>
        <end position="215"/>
    </location>
</feature>
<evidence type="ECO:0000256" key="6">
    <source>
        <dbReference type="ARBA" id="ARBA00023187"/>
    </source>
</evidence>
<comment type="similarity">
    <text evidence="3">Belongs to the SNUT3 family.</text>
</comment>
<feature type="compositionally biased region" description="Basic and acidic residues" evidence="8">
    <location>
        <begin position="97"/>
        <end position="114"/>
    </location>
</feature>
<dbReference type="Pfam" id="PF08648">
    <property type="entry name" value="SNRNP27"/>
    <property type="match status" value="1"/>
</dbReference>
<keyword evidence="11" id="KW-1185">Reference proteome</keyword>
<dbReference type="GO" id="GO:0071011">
    <property type="term" value="C:precatalytic spliceosome"/>
    <property type="evidence" value="ECO:0007669"/>
    <property type="project" value="TreeGrafter"/>
</dbReference>
<feature type="domain" description="U4/U6.U5 small nuclear ribonucleoprotein 27kDa protein" evidence="9">
    <location>
        <begin position="179"/>
        <end position="234"/>
    </location>
</feature>
<protein>
    <submittedName>
        <fullName evidence="10">U4/U6U5 small nuclear ribonucleoprotein</fullName>
    </submittedName>
</protein>
<name>A0AAF0YCG2_9TREE</name>
<evidence type="ECO:0000256" key="8">
    <source>
        <dbReference type="SAM" id="MobiDB-lite"/>
    </source>
</evidence>
<evidence type="ECO:0000256" key="5">
    <source>
        <dbReference type="ARBA" id="ARBA00022664"/>
    </source>
</evidence>
<evidence type="ECO:0000256" key="3">
    <source>
        <dbReference type="ARBA" id="ARBA00008218"/>
    </source>
</evidence>
<gene>
    <name evidence="10" type="primary">Snrnp27</name>
    <name evidence="10" type="ORF">LOC62_04G005718</name>
</gene>